<keyword evidence="14" id="KW-0443">Lipid metabolism</keyword>
<feature type="transmembrane region" description="Helical" evidence="24">
    <location>
        <begin position="105"/>
        <end position="124"/>
    </location>
</feature>
<feature type="transmembrane region" description="Helical" evidence="24">
    <location>
        <begin position="136"/>
        <end position="154"/>
    </location>
</feature>
<protein>
    <recommendedName>
        <fullName evidence="7">Phosphatidate cytidylyltransferase</fullName>
        <ecNumber evidence="6">2.7.7.41</ecNumber>
    </recommendedName>
    <alternativeName>
        <fullName evidence="20">CDP-DAG synthase</fullName>
    </alternativeName>
    <alternativeName>
        <fullName evidence="22">CDP-DG synthase</fullName>
    </alternativeName>
    <alternativeName>
        <fullName evidence="18">CDP-diacylglycerol synthase</fullName>
    </alternativeName>
    <alternativeName>
        <fullName evidence="21">CDP-diglyceride pyrophosphorylase</fullName>
    </alternativeName>
    <alternativeName>
        <fullName evidence="23">CDP-diglyceride synthase</fullName>
    </alternativeName>
    <alternativeName>
        <fullName evidence="19">CTP:phosphatidate cytidylyltransferase</fullName>
    </alternativeName>
</protein>
<evidence type="ECO:0000313" key="26">
    <source>
        <dbReference type="Proteomes" id="UP001151081"/>
    </source>
</evidence>
<keyword evidence="12 25" id="KW-0548">Nucleotidyltransferase</keyword>
<evidence type="ECO:0000256" key="4">
    <source>
        <dbReference type="ARBA" id="ARBA00005189"/>
    </source>
</evidence>
<dbReference type="GO" id="GO:0004605">
    <property type="term" value="F:phosphatidate cytidylyltransferase activity"/>
    <property type="evidence" value="ECO:0007669"/>
    <property type="project" value="UniProtKB-EC"/>
</dbReference>
<comment type="caution">
    <text evidence="25">The sequence shown here is derived from an EMBL/GenBank/DDBJ whole genome shotgun (WGS) entry which is preliminary data.</text>
</comment>
<evidence type="ECO:0000256" key="20">
    <source>
        <dbReference type="ARBA" id="ARBA00032253"/>
    </source>
</evidence>
<keyword evidence="17" id="KW-1208">Phospholipid metabolism</keyword>
<proteinExistence type="inferred from homology"/>
<evidence type="ECO:0000256" key="21">
    <source>
        <dbReference type="ARBA" id="ARBA00032396"/>
    </source>
</evidence>
<evidence type="ECO:0000313" key="25">
    <source>
        <dbReference type="EMBL" id="MDC3982303.1"/>
    </source>
</evidence>
<evidence type="ECO:0000256" key="22">
    <source>
        <dbReference type="ARBA" id="ARBA00032743"/>
    </source>
</evidence>
<comment type="catalytic activity">
    <reaction evidence="1">
        <text>a 1,2-diacyl-sn-glycero-3-phosphate + CTP + H(+) = a CDP-1,2-diacyl-sn-glycerol + diphosphate</text>
        <dbReference type="Rhea" id="RHEA:16229"/>
        <dbReference type="ChEBI" id="CHEBI:15378"/>
        <dbReference type="ChEBI" id="CHEBI:33019"/>
        <dbReference type="ChEBI" id="CHEBI:37563"/>
        <dbReference type="ChEBI" id="CHEBI:58332"/>
        <dbReference type="ChEBI" id="CHEBI:58608"/>
        <dbReference type="EC" id="2.7.7.41"/>
    </reaction>
</comment>
<keyword evidence="9" id="KW-0444">Lipid biosynthesis</keyword>
<organism evidence="25 26">
    <name type="scientific">Polyangium jinanense</name>
    <dbReference type="NCBI Taxonomy" id="2829994"/>
    <lineage>
        <taxon>Bacteria</taxon>
        <taxon>Pseudomonadati</taxon>
        <taxon>Myxococcota</taxon>
        <taxon>Polyangia</taxon>
        <taxon>Polyangiales</taxon>
        <taxon>Polyangiaceae</taxon>
        <taxon>Polyangium</taxon>
    </lineage>
</organism>
<feature type="transmembrane region" description="Helical" evidence="24">
    <location>
        <begin position="75"/>
        <end position="93"/>
    </location>
</feature>
<evidence type="ECO:0000256" key="1">
    <source>
        <dbReference type="ARBA" id="ARBA00001698"/>
    </source>
</evidence>
<feature type="transmembrane region" description="Helical" evidence="24">
    <location>
        <begin position="200"/>
        <end position="217"/>
    </location>
</feature>
<keyword evidence="15 24" id="KW-0472">Membrane</keyword>
<evidence type="ECO:0000256" key="24">
    <source>
        <dbReference type="SAM" id="Phobius"/>
    </source>
</evidence>
<evidence type="ECO:0000256" key="16">
    <source>
        <dbReference type="ARBA" id="ARBA00023209"/>
    </source>
</evidence>
<evidence type="ECO:0000256" key="17">
    <source>
        <dbReference type="ARBA" id="ARBA00023264"/>
    </source>
</evidence>
<evidence type="ECO:0000256" key="19">
    <source>
        <dbReference type="ARBA" id="ARBA00031825"/>
    </source>
</evidence>
<keyword evidence="16" id="KW-0594">Phospholipid biosynthesis</keyword>
<keyword evidence="26" id="KW-1185">Reference proteome</keyword>
<accession>A0A9X3X4V8</accession>
<dbReference type="EMBL" id="JAGTJJ010000007">
    <property type="protein sequence ID" value="MDC3982303.1"/>
    <property type="molecule type" value="Genomic_DNA"/>
</dbReference>
<comment type="similarity">
    <text evidence="5">Belongs to the CDS family.</text>
</comment>
<comment type="pathway">
    <text evidence="3">Phospholipid metabolism; CDP-diacylglycerol biosynthesis; CDP-diacylglycerol from sn-glycerol 3-phosphate: step 3/3.</text>
</comment>
<evidence type="ECO:0000256" key="13">
    <source>
        <dbReference type="ARBA" id="ARBA00022989"/>
    </source>
</evidence>
<feature type="transmembrane region" description="Helical" evidence="24">
    <location>
        <begin position="175"/>
        <end position="194"/>
    </location>
</feature>
<dbReference type="GO" id="GO:0016024">
    <property type="term" value="P:CDP-diacylglycerol biosynthetic process"/>
    <property type="evidence" value="ECO:0007669"/>
    <property type="project" value="TreeGrafter"/>
</dbReference>
<evidence type="ECO:0000256" key="12">
    <source>
        <dbReference type="ARBA" id="ARBA00022695"/>
    </source>
</evidence>
<comment type="subcellular location">
    <subcellularLocation>
        <location evidence="2">Cell membrane</location>
        <topology evidence="2">Multi-pass membrane protein</topology>
    </subcellularLocation>
</comment>
<keyword evidence="11 24" id="KW-0812">Transmembrane</keyword>
<keyword evidence="13 24" id="KW-1133">Transmembrane helix</keyword>
<feature type="transmembrane region" description="Helical" evidence="24">
    <location>
        <begin position="53"/>
        <end position="69"/>
    </location>
</feature>
<evidence type="ECO:0000256" key="7">
    <source>
        <dbReference type="ARBA" id="ARBA00019373"/>
    </source>
</evidence>
<keyword evidence="8" id="KW-1003">Cell membrane</keyword>
<name>A0A9X3X4V8_9BACT</name>
<gene>
    <name evidence="25" type="ORF">KEG57_17430</name>
</gene>
<evidence type="ECO:0000256" key="6">
    <source>
        <dbReference type="ARBA" id="ARBA00012487"/>
    </source>
</evidence>
<dbReference type="PANTHER" id="PTHR46382">
    <property type="entry name" value="PHOSPHATIDATE CYTIDYLYLTRANSFERASE"/>
    <property type="match status" value="1"/>
</dbReference>
<sequence>MRLLSALIGVPAILALLYLGPAWGWAIFLAVALIVGAIEFFGMTHPQDGPSRILGVGVTLAVMAVLWFFGTDARALVALVFLLPTVALFLTLFRLGSIETAALRAAAMGFGPLWLGGGLGSLALLRRDAGDSGPGFVVLALVLSWFSDTGAYFAGRFLGKHKLYEAVSPKKTIEGAIGGLAAAVIGAVVGHYVYVKSLPLNHAIVLGLVAGALGQAGDLAESMIKRSAGVKDSGGIVPGHGGILDRVDALMVTGTFTYIYVLFFWVRP</sequence>
<evidence type="ECO:0000256" key="23">
    <source>
        <dbReference type="ARBA" id="ARBA00033406"/>
    </source>
</evidence>
<evidence type="ECO:0000256" key="10">
    <source>
        <dbReference type="ARBA" id="ARBA00022679"/>
    </source>
</evidence>
<evidence type="ECO:0000256" key="3">
    <source>
        <dbReference type="ARBA" id="ARBA00005119"/>
    </source>
</evidence>
<dbReference type="AlphaFoldDB" id="A0A9X3X4V8"/>
<dbReference type="Pfam" id="PF01148">
    <property type="entry name" value="CTP_transf_1"/>
    <property type="match status" value="1"/>
</dbReference>
<evidence type="ECO:0000256" key="8">
    <source>
        <dbReference type="ARBA" id="ARBA00022475"/>
    </source>
</evidence>
<dbReference type="PANTHER" id="PTHR46382:SF1">
    <property type="entry name" value="PHOSPHATIDATE CYTIDYLYLTRANSFERASE"/>
    <property type="match status" value="1"/>
</dbReference>
<dbReference type="Proteomes" id="UP001151081">
    <property type="component" value="Unassembled WGS sequence"/>
</dbReference>
<evidence type="ECO:0000256" key="11">
    <source>
        <dbReference type="ARBA" id="ARBA00022692"/>
    </source>
</evidence>
<feature type="transmembrane region" description="Helical" evidence="24">
    <location>
        <begin position="249"/>
        <end position="266"/>
    </location>
</feature>
<evidence type="ECO:0000256" key="18">
    <source>
        <dbReference type="ARBA" id="ARBA00029893"/>
    </source>
</evidence>
<evidence type="ECO:0000256" key="5">
    <source>
        <dbReference type="ARBA" id="ARBA00010185"/>
    </source>
</evidence>
<dbReference type="GO" id="GO:0005886">
    <property type="term" value="C:plasma membrane"/>
    <property type="evidence" value="ECO:0007669"/>
    <property type="project" value="UniProtKB-SubCell"/>
</dbReference>
<evidence type="ECO:0000256" key="15">
    <source>
        <dbReference type="ARBA" id="ARBA00023136"/>
    </source>
</evidence>
<evidence type="ECO:0000256" key="9">
    <source>
        <dbReference type="ARBA" id="ARBA00022516"/>
    </source>
</evidence>
<evidence type="ECO:0000256" key="14">
    <source>
        <dbReference type="ARBA" id="ARBA00023098"/>
    </source>
</evidence>
<dbReference type="EC" id="2.7.7.41" evidence="6"/>
<evidence type="ECO:0000256" key="2">
    <source>
        <dbReference type="ARBA" id="ARBA00004651"/>
    </source>
</evidence>
<keyword evidence="10 25" id="KW-0808">Transferase</keyword>
<reference evidence="25 26" key="1">
    <citation type="submission" date="2021-04" db="EMBL/GenBank/DDBJ databases">
        <title>Genome analysis of Polyangium sp.</title>
        <authorList>
            <person name="Li Y."/>
            <person name="Wang J."/>
        </authorList>
    </citation>
    <scope>NUCLEOTIDE SEQUENCE [LARGE SCALE GENOMIC DNA]</scope>
    <source>
        <strain evidence="25 26">SDU14</strain>
    </source>
</reference>
<comment type="pathway">
    <text evidence="4">Lipid metabolism.</text>
</comment>